<protein>
    <submittedName>
        <fullName evidence="1">Uncharacterized protein</fullName>
    </submittedName>
</protein>
<reference evidence="1" key="1">
    <citation type="submission" date="2019-08" db="EMBL/GenBank/DDBJ databases">
        <authorList>
            <person name="Kucharzyk K."/>
            <person name="Murdoch R.W."/>
            <person name="Higgins S."/>
            <person name="Loffler F."/>
        </authorList>
    </citation>
    <scope>NUCLEOTIDE SEQUENCE</scope>
</reference>
<dbReference type="InterPro" id="IPR027558">
    <property type="entry name" value="Pre_pil_HX9DG_C"/>
</dbReference>
<dbReference type="EMBL" id="VSSQ01093093">
    <property type="protein sequence ID" value="MPN38085.1"/>
    <property type="molecule type" value="Genomic_DNA"/>
</dbReference>
<proteinExistence type="predicted"/>
<sequence length="89" mass="10037">MDSTHFDGDDPKCYAVRSTSWRVGDVSNPYSWTRPDSLHRIGVRHSGAFNTVFVDGHAKKMKAPILNSDGSNLESKWLWPHHQSGADRN</sequence>
<gene>
    <name evidence="1" type="ORF">SDC9_185608</name>
</gene>
<organism evidence="1">
    <name type="scientific">bioreactor metagenome</name>
    <dbReference type="NCBI Taxonomy" id="1076179"/>
    <lineage>
        <taxon>unclassified sequences</taxon>
        <taxon>metagenomes</taxon>
        <taxon>ecological metagenomes</taxon>
    </lineage>
</organism>
<evidence type="ECO:0000313" key="1">
    <source>
        <dbReference type="EMBL" id="MPN38085.1"/>
    </source>
</evidence>
<dbReference type="NCBIfam" id="TIGR04294">
    <property type="entry name" value="pre_pil_HX9DG"/>
    <property type="match status" value="1"/>
</dbReference>
<comment type="caution">
    <text evidence="1">The sequence shown here is derived from an EMBL/GenBank/DDBJ whole genome shotgun (WGS) entry which is preliminary data.</text>
</comment>
<dbReference type="AlphaFoldDB" id="A0A645HGB5"/>
<accession>A0A645HGB5</accession>
<name>A0A645HGB5_9ZZZZ</name>